<evidence type="ECO:0000256" key="1">
    <source>
        <dbReference type="ARBA" id="ARBA00001650"/>
    </source>
</evidence>
<dbReference type="EMBL" id="CAWYQH010000108">
    <property type="protein sequence ID" value="CAK8689507.1"/>
    <property type="molecule type" value="Genomic_DNA"/>
</dbReference>
<sequence length="617" mass="70625">MSINSAGVTALLNNERDNFLKASSTLIRIASNILKNRNAEKFRSVRIDSKAFQEKILPFNGAVQCLLDMGFQEDGERFTLPMDNSLINIQDVHCQLLKATENDNKNTIPEHISNSQKVIMGRLRAHSENCLVYENKSLQNKARLIIPAAKLNQRAQSQFSRIKTGASAVKVSFHHFLLLELLTWFKRDFFTWTDVPKCTNCDSSKKALSIGMLSPTQEDFLWGASRVEGFRCQNCQKTLRFPRYNHPEKLLETRTGRCGEWANCFTLMCRSMGFEARHVLDWTDHVWTEVFIPPWDRWVHCDPCENACDKPLMYEKGWNKKLSLIVAANSEELVDVTWRYSRARAEVTARRNEMFDAAWLDQALKSLNKSQTSIKSETRKRELERRSQIEKHEFESGGELSDQQYGGRTSGSLAWRLARGEIHSSDNSEGQGSNKLIEPTDTELASGSIQIEYCCKADEYTRISNNKETIFSWDALVYRCRSMMRKEEFDWKQAYLCRVEGNDLGHIAWKFSMPKRFKIVDIRVKVQSTTFENGNVGWLLCSDSTCDVIAPGEEQSFYPKYQDASTLSIHGFLRGGLGDHAWQKAQLFRVSTNDLSTPPAFSVLIKFSEVPGSSRQP</sequence>
<dbReference type="Gene3D" id="3.10.620.30">
    <property type="match status" value="1"/>
</dbReference>
<feature type="compositionally biased region" description="Basic and acidic residues" evidence="15">
    <location>
        <begin position="376"/>
        <end position="395"/>
    </location>
</feature>
<evidence type="ECO:0000256" key="7">
    <source>
        <dbReference type="ARBA" id="ARBA00022490"/>
    </source>
</evidence>
<dbReference type="PANTHER" id="PTHR12143:SF19">
    <property type="entry name" value="PEPTIDE-N(4)-(N-ACETYL-BETA-GLUCOSAMINYL)ASPARAGINE AMIDASE"/>
    <property type="match status" value="1"/>
</dbReference>
<dbReference type="InterPro" id="IPR018997">
    <property type="entry name" value="PUB_domain"/>
</dbReference>
<dbReference type="InterPro" id="IPR006588">
    <property type="entry name" value="Peptide_N_glycanase_PAW_dom"/>
</dbReference>
<dbReference type="Pfam" id="PF01841">
    <property type="entry name" value="Transglut_core"/>
    <property type="match status" value="1"/>
</dbReference>
<dbReference type="SMART" id="SM00460">
    <property type="entry name" value="TGc"/>
    <property type="match status" value="1"/>
</dbReference>
<dbReference type="InterPro" id="IPR038765">
    <property type="entry name" value="Papain-like_cys_pep_sf"/>
</dbReference>
<evidence type="ECO:0000256" key="13">
    <source>
        <dbReference type="ARBA" id="ARBA00032901"/>
    </source>
</evidence>
<evidence type="ECO:0000256" key="3">
    <source>
        <dbReference type="ARBA" id="ARBA00004496"/>
    </source>
</evidence>
<dbReference type="InterPro" id="IPR008979">
    <property type="entry name" value="Galactose-bd-like_sf"/>
</dbReference>
<dbReference type="Proteomes" id="UP001642483">
    <property type="component" value="Unassembled WGS sequence"/>
</dbReference>
<evidence type="ECO:0000256" key="14">
    <source>
        <dbReference type="PROSITE-ProRule" id="PRU00731"/>
    </source>
</evidence>
<feature type="domain" description="PAW" evidence="16">
    <location>
        <begin position="404"/>
        <end position="610"/>
    </location>
</feature>
<comment type="subcellular location">
    <subcellularLocation>
        <location evidence="3">Cytoplasm</location>
    </subcellularLocation>
</comment>
<dbReference type="InterPro" id="IPR002931">
    <property type="entry name" value="Transglutaminase-like"/>
</dbReference>
<evidence type="ECO:0000259" key="16">
    <source>
        <dbReference type="PROSITE" id="PS51398"/>
    </source>
</evidence>
<dbReference type="InterPro" id="IPR050883">
    <property type="entry name" value="PNGase"/>
</dbReference>
<gene>
    <name evidence="17" type="ORF">CVLEPA_LOCUS21501</name>
</gene>
<dbReference type="SUPFAM" id="SSF49785">
    <property type="entry name" value="Galactose-binding domain-like"/>
    <property type="match status" value="1"/>
</dbReference>
<protein>
    <recommendedName>
        <fullName evidence="6">Peptide-N(4)-(N-acetyl-beta-glucosaminyl)asparagine amidase</fullName>
        <ecNumber evidence="5">3.5.1.52</ecNumber>
    </recommendedName>
    <alternativeName>
        <fullName evidence="12">N-glycanase 1</fullName>
    </alternativeName>
    <alternativeName>
        <fullName evidence="13">Peptide:N-glycanase</fullName>
    </alternativeName>
</protein>
<name>A0ABP0GCL7_CLALP</name>
<evidence type="ECO:0000256" key="2">
    <source>
        <dbReference type="ARBA" id="ARBA00001947"/>
    </source>
</evidence>
<feature type="region of interest" description="Disordered" evidence="15">
    <location>
        <begin position="371"/>
        <end position="407"/>
    </location>
</feature>
<dbReference type="Gene3D" id="2.60.120.1020">
    <property type="entry name" value="Peptide N glycanase, PAW domain"/>
    <property type="match status" value="1"/>
</dbReference>
<accession>A0ABP0GCL7</accession>
<comment type="caution">
    <text evidence="17">The sequence shown here is derived from an EMBL/GenBank/DDBJ whole genome shotgun (WGS) entry which is preliminary data.</text>
</comment>
<dbReference type="Gene3D" id="1.20.58.2190">
    <property type="match status" value="1"/>
</dbReference>
<keyword evidence="9" id="KW-0378">Hydrolase</keyword>
<proteinExistence type="inferred from homology"/>
<dbReference type="InterPro" id="IPR036339">
    <property type="entry name" value="PUB-like_dom_sf"/>
</dbReference>
<evidence type="ECO:0000256" key="8">
    <source>
        <dbReference type="ARBA" id="ARBA00022723"/>
    </source>
</evidence>
<evidence type="ECO:0000256" key="10">
    <source>
        <dbReference type="ARBA" id="ARBA00022833"/>
    </source>
</evidence>
<comment type="function">
    <text evidence="11">Specifically deglycosylates the denatured form of N-linked glycoproteins in the cytoplasm and assists their proteasome-mediated degradation. Cleaves the beta-aspartyl-glucosamine (GlcNAc) of the glycan and the amide side chain of Asn, converting Asn to Asp. Prefers proteins containing high-mannose over those bearing complex type oligosaccharides. Can recognize misfolded proteins in the endoplasmic reticulum that are exported to the cytosol to be destroyed and deglycosylate them, while it has no activity toward native proteins. Deglycosylation is a prerequisite for subsequent proteasome-mediated degradation of some, but not all, misfolded glycoproteins.</text>
</comment>
<dbReference type="PANTHER" id="PTHR12143">
    <property type="entry name" value="PEPTIDE N-GLYCANASE PNGASE -RELATED"/>
    <property type="match status" value="1"/>
</dbReference>
<dbReference type="Gene3D" id="2.20.25.10">
    <property type="match status" value="1"/>
</dbReference>
<keyword evidence="8" id="KW-0479">Metal-binding</keyword>
<dbReference type="InterPro" id="IPR038680">
    <property type="entry name" value="PAW_sf"/>
</dbReference>
<evidence type="ECO:0000256" key="5">
    <source>
        <dbReference type="ARBA" id="ARBA00012158"/>
    </source>
</evidence>
<keyword evidence="7" id="KW-0963">Cytoplasm</keyword>
<dbReference type="SUPFAM" id="SSF54001">
    <property type="entry name" value="Cysteine proteinases"/>
    <property type="match status" value="1"/>
</dbReference>
<evidence type="ECO:0000256" key="4">
    <source>
        <dbReference type="ARBA" id="ARBA00009390"/>
    </source>
</evidence>
<evidence type="ECO:0000313" key="17">
    <source>
        <dbReference type="EMBL" id="CAK8689507.1"/>
    </source>
</evidence>
<dbReference type="SUPFAM" id="SSF143503">
    <property type="entry name" value="PUG domain-like"/>
    <property type="match status" value="1"/>
</dbReference>
<evidence type="ECO:0000256" key="11">
    <source>
        <dbReference type="ARBA" id="ARBA00024870"/>
    </source>
</evidence>
<evidence type="ECO:0000256" key="6">
    <source>
        <dbReference type="ARBA" id="ARBA00018546"/>
    </source>
</evidence>
<comment type="cofactor">
    <cofactor evidence="2">
        <name>Zn(2+)</name>
        <dbReference type="ChEBI" id="CHEBI:29105"/>
    </cofactor>
</comment>
<keyword evidence="18" id="KW-1185">Reference proteome</keyword>
<dbReference type="EC" id="3.5.1.52" evidence="5"/>
<comment type="similarity">
    <text evidence="4 14">Belongs to the transglutaminase-like superfamily. PNGase family.</text>
</comment>
<organism evidence="17 18">
    <name type="scientific">Clavelina lepadiformis</name>
    <name type="common">Light-bulb sea squirt</name>
    <name type="synonym">Ascidia lepadiformis</name>
    <dbReference type="NCBI Taxonomy" id="159417"/>
    <lineage>
        <taxon>Eukaryota</taxon>
        <taxon>Metazoa</taxon>
        <taxon>Chordata</taxon>
        <taxon>Tunicata</taxon>
        <taxon>Ascidiacea</taxon>
        <taxon>Aplousobranchia</taxon>
        <taxon>Clavelinidae</taxon>
        <taxon>Clavelina</taxon>
    </lineage>
</organism>
<evidence type="ECO:0000256" key="9">
    <source>
        <dbReference type="ARBA" id="ARBA00022801"/>
    </source>
</evidence>
<evidence type="ECO:0000313" key="18">
    <source>
        <dbReference type="Proteomes" id="UP001642483"/>
    </source>
</evidence>
<reference evidence="17 18" key="1">
    <citation type="submission" date="2024-02" db="EMBL/GenBank/DDBJ databases">
        <authorList>
            <person name="Daric V."/>
            <person name="Darras S."/>
        </authorList>
    </citation>
    <scope>NUCLEOTIDE SEQUENCE [LARGE SCALE GENOMIC DNA]</scope>
</reference>
<dbReference type="Pfam" id="PF09409">
    <property type="entry name" value="PUB"/>
    <property type="match status" value="1"/>
</dbReference>
<dbReference type="SMART" id="SM00580">
    <property type="entry name" value="PUG"/>
    <property type="match status" value="1"/>
</dbReference>
<dbReference type="PROSITE" id="PS51398">
    <property type="entry name" value="PAW"/>
    <property type="match status" value="1"/>
</dbReference>
<evidence type="ECO:0000256" key="15">
    <source>
        <dbReference type="SAM" id="MobiDB-lite"/>
    </source>
</evidence>
<keyword evidence="10" id="KW-0862">Zinc</keyword>
<evidence type="ECO:0000256" key="12">
    <source>
        <dbReference type="ARBA" id="ARBA00029604"/>
    </source>
</evidence>
<comment type="catalytic activity">
    <reaction evidence="1">
        <text>Hydrolysis of an N(4)-(acetyl-beta-D-glucosaminyl)asparagine residue in which the glucosamine residue may be further glycosylated, to yield a (substituted) N-acetyl-beta-D-glucosaminylamine and a peptide containing an aspartate residue.</text>
        <dbReference type="EC" id="3.5.1.52"/>
    </reaction>
</comment>
<dbReference type="Pfam" id="PF04721">
    <property type="entry name" value="PAW"/>
    <property type="match status" value="1"/>
</dbReference>